<dbReference type="Pfam" id="PF07929">
    <property type="entry name" value="PRiA4_ORF3"/>
    <property type="match status" value="1"/>
</dbReference>
<dbReference type="InterPro" id="IPR012912">
    <property type="entry name" value="Plasmid_pRiA4b_Orf3-like"/>
</dbReference>
<evidence type="ECO:0000313" key="4">
    <source>
        <dbReference type="Proteomes" id="UP001597419"/>
    </source>
</evidence>
<accession>A0ABW5GFQ7</accession>
<comment type="caution">
    <text evidence="3">The sequence shown here is derived from an EMBL/GenBank/DDBJ whole genome shotgun (WGS) entry which is preliminary data.</text>
</comment>
<name>A0ABW5GFQ7_9PSEU</name>
<dbReference type="RefSeq" id="WP_378273067.1">
    <property type="nucleotide sequence ID" value="NZ_JBHUKU010000002.1"/>
</dbReference>
<dbReference type="SUPFAM" id="SSF159941">
    <property type="entry name" value="MM3350-like"/>
    <property type="match status" value="1"/>
</dbReference>
<evidence type="ECO:0000259" key="2">
    <source>
        <dbReference type="Pfam" id="PF07929"/>
    </source>
</evidence>
<dbReference type="PANTHER" id="PTHR41878">
    <property type="entry name" value="LEXA REPRESSOR-RELATED"/>
    <property type="match status" value="1"/>
</dbReference>
<feature type="non-terminal residue" evidence="3">
    <location>
        <position position="444"/>
    </location>
</feature>
<proteinExistence type="predicted"/>
<dbReference type="Gene3D" id="3.10.290.30">
    <property type="entry name" value="MM3350-like"/>
    <property type="match status" value="1"/>
</dbReference>
<dbReference type="PANTHER" id="PTHR41878:SF1">
    <property type="entry name" value="TNPR PROTEIN"/>
    <property type="match status" value="1"/>
</dbReference>
<protein>
    <submittedName>
        <fullName evidence="3">Plasmid pRiA4b ORF-3 family protein</fullName>
    </submittedName>
</protein>
<feature type="domain" description="Plasmid pRiA4b Orf3-like" evidence="2">
    <location>
        <begin position="331"/>
        <end position="444"/>
    </location>
</feature>
<evidence type="ECO:0000313" key="3">
    <source>
        <dbReference type="EMBL" id="MFD2457939.1"/>
    </source>
</evidence>
<gene>
    <name evidence="3" type="ORF">ACFSYJ_04985</name>
</gene>
<dbReference type="EMBL" id="JBHUKU010000002">
    <property type="protein sequence ID" value="MFD2457939.1"/>
    <property type="molecule type" value="Genomic_DNA"/>
</dbReference>
<feature type="region of interest" description="Disordered" evidence="1">
    <location>
        <begin position="279"/>
        <end position="330"/>
    </location>
</feature>
<keyword evidence="4" id="KW-1185">Reference proteome</keyword>
<reference evidence="4" key="1">
    <citation type="journal article" date="2019" name="Int. J. Syst. Evol. Microbiol.">
        <title>The Global Catalogue of Microorganisms (GCM) 10K type strain sequencing project: providing services to taxonomists for standard genome sequencing and annotation.</title>
        <authorList>
            <consortium name="The Broad Institute Genomics Platform"/>
            <consortium name="The Broad Institute Genome Sequencing Center for Infectious Disease"/>
            <person name="Wu L."/>
            <person name="Ma J."/>
        </authorList>
    </citation>
    <scope>NUCLEOTIDE SEQUENCE [LARGE SCALE GENOMIC DNA]</scope>
    <source>
        <strain evidence="4">CGMCC 4.7643</strain>
    </source>
</reference>
<sequence>MSPRSRGRKPKKQKKTKAQRFPLTVVPPVGECDCPQCTGEGIDPEALIKGLAAVGEDLLAEEDPLHAEVTGALVLANSRLGGDAVELFADSLFPAIEAEASPGALALLLAVGAVGDGSLGEAASAAAARLVGAGVPEPRWAAELAEPVTVSACKRLGDTLGLVTVFVCVFHRAGRPHGFVITVDSGDCGAAGEIMLAEEHDVPVVVDSLRADCTGAGLEFVEEDLDPADFRWRVENALDAREVHDGDPLAELLMGDEPDEDAELPAYSANAMVVRGRLRGLPESPKPKTPHPADCGDSVSYPTSAPVRDLGPVGTEKLPPKRKKPDGPAPVYQLKVSLKGAKPPIWRRLEVPADTTLAWLHEIIQVAFEWEHSHLHVFQTPYGDFGIPDPELDFRDEDAVTLEQVTPEAKSKIRYLYDFGDHWEHEILVEKVLAADAAKVYPRC</sequence>
<evidence type="ECO:0000256" key="1">
    <source>
        <dbReference type="SAM" id="MobiDB-lite"/>
    </source>
</evidence>
<organism evidence="3 4">
    <name type="scientific">Amycolatopsis samaneae</name>
    <dbReference type="NCBI Taxonomy" id="664691"/>
    <lineage>
        <taxon>Bacteria</taxon>
        <taxon>Bacillati</taxon>
        <taxon>Actinomycetota</taxon>
        <taxon>Actinomycetes</taxon>
        <taxon>Pseudonocardiales</taxon>
        <taxon>Pseudonocardiaceae</taxon>
        <taxon>Amycolatopsis</taxon>
    </lineage>
</organism>
<dbReference type="Proteomes" id="UP001597419">
    <property type="component" value="Unassembled WGS sequence"/>
</dbReference>
<dbReference type="InterPro" id="IPR024047">
    <property type="entry name" value="MM3350-like_sf"/>
</dbReference>